<evidence type="ECO:0000313" key="2">
    <source>
        <dbReference type="EMBL" id="CAF3875954.1"/>
    </source>
</evidence>
<dbReference type="Gene3D" id="3.80.10.10">
    <property type="entry name" value="Ribonuclease Inhibitor"/>
    <property type="match status" value="1"/>
</dbReference>
<dbReference type="InterPro" id="IPR032675">
    <property type="entry name" value="LRR_dom_sf"/>
</dbReference>
<organism evidence="2 3">
    <name type="scientific">Rotaria sordida</name>
    <dbReference type="NCBI Taxonomy" id="392033"/>
    <lineage>
        <taxon>Eukaryota</taxon>
        <taxon>Metazoa</taxon>
        <taxon>Spiralia</taxon>
        <taxon>Gnathifera</taxon>
        <taxon>Rotifera</taxon>
        <taxon>Eurotatoria</taxon>
        <taxon>Bdelloidea</taxon>
        <taxon>Philodinida</taxon>
        <taxon>Philodinidae</taxon>
        <taxon>Rotaria</taxon>
    </lineage>
</organism>
<evidence type="ECO:0000313" key="3">
    <source>
        <dbReference type="Proteomes" id="UP000663836"/>
    </source>
</evidence>
<name>A0A819G1P7_9BILA</name>
<accession>A0A819G1P7</accession>
<proteinExistence type="predicted"/>
<dbReference type="PROSITE" id="PS50181">
    <property type="entry name" value="FBOX"/>
    <property type="match status" value="1"/>
</dbReference>
<dbReference type="SUPFAM" id="SSF81383">
    <property type="entry name" value="F-box domain"/>
    <property type="match status" value="1"/>
</dbReference>
<dbReference type="AlphaFoldDB" id="A0A819G1P7"/>
<gene>
    <name evidence="2" type="ORF">JBS370_LOCUS19577</name>
</gene>
<comment type="caution">
    <text evidence="2">The sequence shown here is derived from an EMBL/GenBank/DDBJ whole genome shotgun (WGS) entry which is preliminary data.</text>
</comment>
<feature type="domain" description="F-box" evidence="1">
    <location>
        <begin position="1"/>
        <end position="50"/>
    </location>
</feature>
<reference evidence="2" key="1">
    <citation type="submission" date="2021-02" db="EMBL/GenBank/DDBJ databases">
        <authorList>
            <person name="Nowell W R."/>
        </authorList>
    </citation>
    <scope>NUCLEOTIDE SEQUENCE</scope>
</reference>
<dbReference type="EMBL" id="CAJOBD010002356">
    <property type="protein sequence ID" value="CAF3875954.1"/>
    <property type="molecule type" value="Genomic_DNA"/>
</dbReference>
<dbReference type="Proteomes" id="UP000663836">
    <property type="component" value="Unassembled WGS sequence"/>
</dbReference>
<protein>
    <recommendedName>
        <fullName evidence="1">F-box domain-containing protein</fullName>
    </recommendedName>
</protein>
<dbReference type="InterPro" id="IPR036047">
    <property type="entry name" value="F-box-like_dom_sf"/>
</dbReference>
<evidence type="ECO:0000259" key="1">
    <source>
        <dbReference type="PROSITE" id="PS50181"/>
    </source>
</evidence>
<sequence>MHFEFLPNEILIECFQYLNAPDIFHSFDQLNSRFSKLLRNIPLHLNFQRFKTNLFYEFCQIILSNPEIKQNIISLRLSNDGRCGQIKSFLSLISLNEFIHLRSLSFIDFNRHNTEQLLPILPFLSNLYYFSFTFADDKSLKIIPILFQFKIRILTIPTFNSYLRSIDKTMSGTSLTISEIHLLPLYKLLEYVPMLKYLQIKDFDDSDTEDDTSNLIHRNAVYLKTFIVDYSNVEFHIFEFLLKCFPNLKTFSIMNSDEIEMIDANRWQYLIESSLPYLHTFKFNFLDYSHTCYDEKVIKLQLFQTDFWTKQHQWYIDFEIDCFSAAVYTIPTIDDLLLILKKCSKLSMIKLDIINQKIYSWIQTNASMLNVYITFTRISGNDDDDDDD</sequence>
<dbReference type="InterPro" id="IPR001810">
    <property type="entry name" value="F-box_dom"/>
</dbReference>